<gene>
    <name evidence="1" type="ORF">A2365_00085</name>
</gene>
<name>A0A1G2EPR2_9BACT</name>
<dbReference type="Proteomes" id="UP000177740">
    <property type="component" value="Unassembled WGS sequence"/>
</dbReference>
<organism evidence="1 2">
    <name type="scientific">Candidatus Nealsonbacteria bacterium RIFOXYB1_FULL_40_15</name>
    <dbReference type="NCBI Taxonomy" id="1801677"/>
    <lineage>
        <taxon>Bacteria</taxon>
        <taxon>Candidatus Nealsoniibacteriota</taxon>
    </lineage>
</organism>
<evidence type="ECO:0000313" key="2">
    <source>
        <dbReference type="Proteomes" id="UP000177740"/>
    </source>
</evidence>
<reference evidence="1 2" key="1">
    <citation type="journal article" date="2016" name="Nat. Commun.">
        <title>Thousands of microbial genomes shed light on interconnected biogeochemical processes in an aquifer system.</title>
        <authorList>
            <person name="Anantharaman K."/>
            <person name="Brown C.T."/>
            <person name="Hug L.A."/>
            <person name="Sharon I."/>
            <person name="Castelle C.J."/>
            <person name="Probst A.J."/>
            <person name="Thomas B.C."/>
            <person name="Singh A."/>
            <person name="Wilkins M.J."/>
            <person name="Karaoz U."/>
            <person name="Brodie E.L."/>
            <person name="Williams K.H."/>
            <person name="Hubbard S.S."/>
            <person name="Banfield J.F."/>
        </authorList>
    </citation>
    <scope>NUCLEOTIDE SEQUENCE [LARGE SCALE GENOMIC DNA]</scope>
</reference>
<dbReference type="EMBL" id="MHMM01000007">
    <property type="protein sequence ID" value="OGZ27320.1"/>
    <property type="molecule type" value="Genomic_DNA"/>
</dbReference>
<protein>
    <submittedName>
        <fullName evidence="1">Uncharacterized protein</fullName>
    </submittedName>
</protein>
<accession>A0A1G2EPR2</accession>
<comment type="caution">
    <text evidence="1">The sequence shown here is derived from an EMBL/GenBank/DDBJ whole genome shotgun (WGS) entry which is preliminary data.</text>
</comment>
<proteinExistence type="predicted"/>
<evidence type="ECO:0000313" key="1">
    <source>
        <dbReference type="EMBL" id="OGZ27320.1"/>
    </source>
</evidence>
<sequence length="165" mass="19078">MSDRTERHICPHCGQRNRDYRDPVCNAGKQEYDRLVEAAAEALITGSEIPQIWGNIFAWAYYWGQEKTFPRLEKELKELQDVAAKRKEEIRSQAVADVANRLRSLEGKISTEVRERAVAKITCAAEFSEESIKKAHGQRLGLENLRQHLQWLKSRIDSDQKRKIA</sequence>
<dbReference type="AlphaFoldDB" id="A0A1G2EPR2"/>